<dbReference type="Gene3D" id="3.20.110.20">
    <property type="match status" value="1"/>
</dbReference>
<dbReference type="Pfam" id="PF03065">
    <property type="entry name" value="Glyco_hydro_57"/>
    <property type="match status" value="1"/>
</dbReference>
<dbReference type="InterPro" id="IPR052046">
    <property type="entry name" value="GH57_Enzymes"/>
</dbReference>
<dbReference type="AlphaFoldDB" id="A0AB33J7H8"/>
<organism evidence="5">
    <name type="scientific">Prevotella sp. GTC17260</name>
    <dbReference type="NCBI Taxonomy" id="3236796"/>
    <lineage>
        <taxon>Bacteria</taxon>
        <taxon>Pseudomonadati</taxon>
        <taxon>Bacteroidota</taxon>
        <taxon>Bacteroidia</taxon>
        <taxon>Bacteroidales</taxon>
        <taxon>Prevotellaceae</taxon>
        <taxon>Prevotella</taxon>
    </lineage>
</organism>
<protein>
    <submittedName>
        <fullName evidence="5">Glycoside hydrolase family 57 protein</fullName>
    </submittedName>
</protein>
<dbReference type="PANTHER" id="PTHR36306:SF1">
    <property type="entry name" value="ALPHA-AMYLASE-RELATED"/>
    <property type="match status" value="1"/>
</dbReference>
<evidence type="ECO:0000313" key="5">
    <source>
        <dbReference type="EMBL" id="BFO77770.1"/>
    </source>
</evidence>
<keyword evidence="2" id="KW-0119">Carbohydrate metabolism</keyword>
<dbReference type="EMBL" id="AP035788">
    <property type="protein sequence ID" value="BFO77770.1"/>
    <property type="molecule type" value="Genomic_DNA"/>
</dbReference>
<dbReference type="SUPFAM" id="SSF88713">
    <property type="entry name" value="Glycoside hydrolase/deacetylase"/>
    <property type="match status" value="1"/>
</dbReference>
<dbReference type="CDD" id="cd10795">
    <property type="entry name" value="GH57N_MJA1_like"/>
    <property type="match status" value="1"/>
</dbReference>
<dbReference type="GO" id="GO:0005975">
    <property type="term" value="P:carbohydrate metabolic process"/>
    <property type="evidence" value="ECO:0007669"/>
    <property type="project" value="InterPro"/>
</dbReference>
<feature type="domain" description="Glycoside hydrolase family 57 N-terminal" evidence="4">
    <location>
        <begin position="6"/>
        <end position="293"/>
    </location>
</feature>
<reference evidence="5" key="1">
    <citation type="submission" date="2024-07" db="EMBL/GenBank/DDBJ databases">
        <title>Complete genome sequence of Prevotella sp. YM-2024 GTC17260.</title>
        <authorList>
            <person name="Hayashi M."/>
            <person name="Muto Y."/>
            <person name="Tanaka K."/>
            <person name="Niwa H."/>
        </authorList>
    </citation>
    <scope>NUCLEOTIDE SEQUENCE</scope>
    <source>
        <strain evidence="5">GTC17260</strain>
    </source>
</reference>
<dbReference type="InterPro" id="IPR011330">
    <property type="entry name" value="Glyco_hydro/deAcase_b/a-brl"/>
</dbReference>
<proteinExistence type="inferred from homology"/>
<comment type="similarity">
    <text evidence="1">Belongs to the glycosyl hydrolase 57 family.</text>
</comment>
<gene>
    <name evidence="5" type="ORF">GTC17260_04050</name>
</gene>
<accession>A0AB33J7H8</accession>
<evidence type="ECO:0000256" key="1">
    <source>
        <dbReference type="ARBA" id="ARBA00006821"/>
    </source>
</evidence>
<name>A0AB33J7H8_9BACT</name>
<sequence>MKTICLYFEIHQIIHLKRYRFFDIGTDHYYYDDFETERTINDTTERCYMPALDTLLSMIKENEGKFKVTFSLSGVGMEQLEMHAPQVLAKLQELNETGCVEFLAEPYSHGLSSLINEESFATEVKRQCEKINEYFGKYPTVLRNSSLIYSDDIGAQVANMGFKGMVTEGAKHVLGWKSPHYVYNCTLNRNLKLLLRDYQLSDDIALRFSDTGWDGYPLFADAYVDKIAALPDEEKNINIFMELSALGIAQPLSSNILEFFKALPACAKERDITFSTPSEIFKQVKSVGALEVPDTLSWVDEERDVSPWLGNPMQREAFNKLYSVADRVRISNDPRINQDWDYLQASNNFRFMTTKPSNVGLDRGIYTSPFDAFTNYMNILGDFISRVNRLYPEEIDNDELNSLLTAINNQGEEIEMKEKEIIRLQAKVEKMEKAEAARREKQAAAKKKTATTRKKAVKAASAEEKETE</sequence>
<feature type="region of interest" description="Disordered" evidence="3">
    <location>
        <begin position="435"/>
        <end position="468"/>
    </location>
</feature>
<keyword evidence="5" id="KW-0378">Hydrolase</keyword>
<evidence type="ECO:0000256" key="2">
    <source>
        <dbReference type="ARBA" id="ARBA00023277"/>
    </source>
</evidence>
<dbReference type="PANTHER" id="PTHR36306">
    <property type="entry name" value="ALPHA-AMYLASE-RELATED-RELATED"/>
    <property type="match status" value="1"/>
</dbReference>
<feature type="compositionally biased region" description="Basic residues" evidence="3">
    <location>
        <begin position="444"/>
        <end position="457"/>
    </location>
</feature>
<dbReference type="GO" id="GO:0016787">
    <property type="term" value="F:hydrolase activity"/>
    <property type="evidence" value="ECO:0007669"/>
    <property type="project" value="UniProtKB-KW"/>
</dbReference>
<evidence type="ECO:0000259" key="4">
    <source>
        <dbReference type="Pfam" id="PF03065"/>
    </source>
</evidence>
<evidence type="ECO:0000256" key="3">
    <source>
        <dbReference type="SAM" id="MobiDB-lite"/>
    </source>
</evidence>
<dbReference type="InterPro" id="IPR004300">
    <property type="entry name" value="Glyco_hydro_57_N"/>
</dbReference>